<evidence type="ECO:0000256" key="6">
    <source>
        <dbReference type="ARBA" id="ARBA00022692"/>
    </source>
</evidence>
<evidence type="ECO:0000313" key="10">
    <source>
        <dbReference type="EMBL" id="MCC8362557.1"/>
    </source>
</evidence>
<evidence type="ECO:0000256" key="4">
    <source>
        <dbReference type="ARBA" id="ARBA00022481"/>
    </source>
</evidence>
<keyword evidence="3" id="KW-1003">Cell membrane</keyword>
<dbReference type="RefSeq" id="WP_230526148.1">
    <property type="nucleotide sequence ID" value="NZ_JAJGAK010000001.1"/>
</dbReference>
<protein>
    <submittedName>
        <fullName evidence="10">Prepilin-type N-terminal cleavage/methylation domain-containing protein</fullName>
    </submittedName>
</protein>
<dbReference type="InterPro" id="IPR012902">
    <property type="entry name" value="N_methyl_site"/>
</dbReference>
<dbReference type="Proteomes" id="UP001165293">
    <property type="component" value="Unassembled WGS sequence"/>
</dbReference>
<keyword evidence="11" id="KW-1185">Reference proteome</keyword>
<keyword evidence="7 9" id="KW-1133">Transmembrane helix</keyword>
<keyword evidence="8 9" id="KW-0472">Membrane</keyword>
<accession>A0ABS8JG35</accession>
<evidence type="ECO:0000256" key="1">
    <source>
        <dbReference type="ARBA" id="ARBA00004377"/>
    </source>
</evidence>
<dbReference type="PANTHER" id="PTHR38779">
    <property type="entry name" value="TYPE II SECRETION SYSTEM PROTEIN I-RELATED"/>
    <property type="match status" value="1"/>
</dbReference>
<keyword evidence="6 9" id="KW-0812">Transmembrane</keyword>
<name>A0ABS8JG35_9GAMM</name>
<dbReference type="NCBIfam" id="TIGR02532">
    <property type="entry name" value="IV_pilin_GFxxxE"/>
    <property type="match status" value="1"/>
</dbReference>
<evidence type="ECO:0000256" key="7">
    <source>
        <dbReference type="ARBA" id="ARBA00022989"/>
    </source>
</evidence>
<feature type="transmembrane region" description="Helical" evidence="9">
    <location>
        <begin position="12"/>
        <end position="34"/>
    </location>
</feature>
<proteinExistence type="inferred from homology"/>
<dbReference type="SUPFAM" id="SSF54523">
    <property type="entry name" value="Pili subunits"/>
    <property type="match status" value="1"/>
</dbReference>
<comment type="subcellular location">
    <subcellularLocation>
        <location evidence="1">Cell inner membrane</location>
        <topology evidence="1">Single-pass membrane protein</topology>
    </subcellularLocation>
</comment>
<evidence type="ECO:0000256" key="9">
    <source>
        <dbReference type="SAM" id="Phobius"/>
    </source>
</evidence>
<dbReference type="PROSITE" id="PS00409">
    <property type="entry name" value="PROKAR_NTER_METHYL"/>
    <property type="match status" value="1"/>
</dbReference>
<dbReference type="InterPro" id="IPR045584">
    <property type="entry name" value="Pilin-like"/>
</dbReference>
<keyword evidence="4" id="KW-0488">Methylation</keyword>
<dbReference type="NCBIfam" id="NF047828">
    <property type="entry name" value="T3SSXpsI"/>
    <property type="match status" value="1"/>
</dbReference>
<evidence type="ECO:0000256" key="8">
    <source>
        <dbReference type="ARBA" id="ARBA00023136"/>
    </source>
</evidence>
<sequence length="146" mass="15582">MTTFARRAAGFTLIEVIVAFAILALGLTILLGILSGATKQVRWADDAGRASMHAQTLLAQQGVGVALAPGHTEGDFEAGRYRWTLDIAQWRDPAGPENPQPVDPGAPQLMSLDLQVSWGDGSPRNRLRVQSLRLVAPTNFPGGTPL</sequence>
<dbReference type="InterPro" id="IPR010052">
    <property type="entry name" value="T2SS_protein-GspI"/>
</dbReference>
<keyword evidence="5" id="KW-0997">Cell inner membrane</keyword>
<comment type="similarity">
    <text evidence="2">Belongs to the GSP I family.</text>
</comment>
<gene>
    <name evidence="10" type="ORF">LK996_05655</name>
</gene>
<evidence type="ECO:0000256" key="3">
    <source>
        <dbReference type="ARBA" id="ARBA00022475"/>
    </source>
</evidence>
<evidence type="ECO:0000256" key="5">
    <source>
        <dbReference type="ARBA" id="ARBA00022519"/>
    </source>
</evidence>
<dbReference type="EMBL" id="JAJGAK010000001">
    <property type="protein sequence ID" value="MCC8362557.1"/>
    <property type="molecule type" value="Genomic_DNA"/>
</dbReference>
<reference evidence="10" key="1">
    <citation type="submission" date="2021-10" db="EMBL/GenBank/DDBJ databases">
        <authorList>
            <person name="Lyu M."/>
            <person name="Wang X."/>
            <person name="Meng X."/>
            <person name="Xu K."/>
        </authorList>
    </citation>
    <scope>NUCLEOTIDE SEQUENCE</scope>
    <source>
        <strain evidence="10">A6</strain>
    </source>
</reference>
<comment type="caution">
    <text evidence="10">The sequence shown here is derived from an EMBL/GenBank/DDBJ whole genome shotgun (WGS) entry which is preliminary data.</text>
</comment>
<evidence type="ECO:0000256" key="2">
    <source>
        <dbReference type="ARBA" id="ARBA00008358"/>
    </source>
</evidence>
<evidence type="ECO:0000313" key="11">
    <source>
        <dbReference type="Proteomes" id="UP001165293"/>
    </source>
</evidence>
<organism evidence="10 11">
    <name type="scientific">Noviluteimonas lactosilytica</name>
    <dbReference type="NCBI Taxonomy" id="2888523"/>
    <lineage>
        <taxon>Bacteria</taxon>
        <taxon>Pseudomonadati</taxon>
        <taxon>Pseudomonadota</taxon>
        <taxon>Gammaproteobacteria</taxon>
        <taxon>Lysobacterales</taxon>
        <taxon>Lysobacteraceae</taxon>
        <taxon>Noviluteimonas</taxon>
    </lineage>
</organism>
<dbReference type="PANTHER" id="PTHR38779:SF2">
    <property type="entry name" value="TYPE II SECRETION SYSTEM PROTEIN I-RELATED"/>
    <property type="match status" value="1"/>
</dbReference>
<dbReference type="Pfam" id="PF07963">
    <property type="entry name" value="N_methyl"/>
    <property type="match status" value="1"/>
</dbReference>